<evidence type="ECO:0000313" key="4">
    <source>
        <dbReference type="EMBL" id="CDZ91567.1"/>
    </source>
</evidence>
<feature type="compositionally biased region" description="Basic and acidic residues" evidence="2">
    <location>
        <begin position="357"/>
        <end position="372"/>
    </location>
</feature>
<sequence length="372" mass="36849">MTATVFLTAVALAGCSEESGPTPGPASTAATSGPPGPVTGSVWVADEDGNSLTVLDAATDEVVTTVTGVDSPHNVQVGRDGATVYTVSGDDRVIEIDPATYAVRAVAPTGAAPAHVIDAPNGKVYVTDAGNGTVSVFATPGLQPAGRIELGGMPHGLRPAAGGSVIVVADTAAGVVHVIDPAADRAIGAVPVGAAPAQVAVTGDGRFAYAGTTEPAAVVKVDLAARLVVGAAPVPAAPVQLYLSPDEKTVVSADQGTRQQPGSTLSVIDTAEMTIRGAVGTGAGPHGVVIDPSGTRAWVTNTYDDTVSVVDLPSLSVVATVPVGERPNGVSFSPRSPAVAGSRTQLPLPTSTTPGHGTDEGAEREHSDEHGP</sequence>
<dbReference type="PANTHER" id="PTHR47197">
    <property type="entry name" value="PROTEIN NIRF"/>
    <property type="match status" value="1"/>
</dbReference>
<dbReference type="OrthoDB" id="4464963at2"/>
<dbReference type="InterPro" id="IPR048433">
    <property type="entry name" value="YNCE-like_beta-prop"/>
</dbReference>
<proteinExistence type="predicted"/>
<feature type="domain" description="YNCE-like beta-propeller" evidence="3">
    <location>
        <begin position="39"/>
        <end position="289"/>
    </location>
</feature>
<dbReference type="PANTHER" id="PTHR47197:SF3">
    <property type="entry name" value="DIHYDRO-HEME D1 DEHYDROGENASE"/>
    <property type="match status" value="1"/>
</dbReference>
<feature type="region of interest" description="Disordered" evidence="2">
    <location>
        <begin position="324"/>
        <end position="372"/>
    </location>
</feature>
<dbReference type="Proteomes" id="UP000042997">
    <property type="component" value="Unassembled WGS sequence"/>
</dbReference>
<dbReference type="AlphaFoldDB" id="A0A098BTJ1"/>
<dbReference type="EMBL" id="CCSD01000100">
    <property type="protein sequence ID" value="CDZ91567.1"/>
    <property type="molecule type" value="Genomic_DNA"/>
</dbReference>
<dbReference type="Gene3D" id="2.130.10.10">
    <property type="entry name" value="YVTN repeat-like/Quinoprotein amine dehydrogenase"/>
    <property type="match status" value="2"/>
</dbReference>
<dbReference type="NCBIfam" id="TIGR02276">
    <property type="entry name" value="beta_rpt_yvtn"/>
    <property type="match status" value="1"/>
</dbReference>
<gene>
    <name evidence="4" type="ORF">RHRU231_850027</name>
</gene>
<protein>
    <submittedName>
        <fullName evidence="4">YVTN family beta-propeller repeat protein</fullName>
    </submittedName>
</protein>
<name>A0A098BTJ1_9NOCA</name>
<dbReference type="InterPro" id="IPR051200">
    <property type="entry name" value="Host-pathogen_enzymatic-act"/>
</dbReference>
<evidence type="ECO:0000259" key="3">
    <source>
        <dbReference type="Pfam" id="PF21783"/>
    </source>
</evidence>
<keyword evidence="1" id="KW-0732">Signal</keyword>
<evidence type="ECO:0000256" key="2">
    <source>
        <dbReference type="SAM" id="MobiDB-lite"/>
    </source>
</evidence>
<feature type="compositionally biased region" description="Polar residues" evidence="2">
    <location>
        <begin position="342"/>
        <end position="355"/>
    </location>
</feature>
<reference evidence="4 5" key="1">
    <citation type="journal article" date="2014" name="Genome Announc.">
        <title>Draft Genome Sequence of Propane- and Butane-Oxidizing Actinobacterium Rhodococcus ruber IEGM 231.</title>
        <authorList>
            <person name="Ivshina I.B."/>
            <person name="Kuyukina M.S."/>
            <person name="Krivoruchko A.V."/>
            <person name="Barbe V."/>
            <person name="Fischer C."/>
        </authorList>
    </citation>
    <scope>NUCLEOTIDE SEQUENCE [LARGE SCALE GENOMIC DNA]</scope>
</reference>
<dbReference type="SUPFAM" id="SSF50974">
    <property type="entry name" value="Nitrous oxide reductase, N-terminal domain"/>
    <property type="match status" value="1"/>
</dbReference>
<evidence type="ECO:0000313" key="5">
    <source>
        <dbReference type="Proteomes" id="UP000042997"/>
    </source>
</evidence>
<dbReference type="eggNOG" id="COG3391">
    <property type="taxonomic scope" value="Bacteria"/>
</dbReference>
<dbReference type="GeneID" id="66837907"/>
<evidence type="ECO:0000256" key="1">
    <source>
        <dbReference type="ARBA" id="ARBA00022729"/>
    </source>
</evidence>
<dbReference type="Pfam" id="PF21783">
    <property type="entry name" value="YNCE"/>
    <property type="match status" value="1"/>
</dbReference>
<accession>A0A098BTJ1</accession>
<feature type="region of interest" description="Disordered" evidence="2">
    <location>
        <begin position="16"/>
        <end position="39"/>
    </location>
</feature>
<dbReference type="InterPro" id="IPR011964">
    <property type="entry name" value="YVTN_b-propeller_repeat"/>
</dbReference>
<dbReference type="RefSeq" id="WP_010593677.1">
    <property type="nucleotide sequence ID" value="NZ_CP023714.1"/>
</dbReference>
<dbReference type="KEGG" id="rrz:CS378_13060"/>
<organism evidence="4 5">
    <name type="scientific">Rhodococcus ruber</name>
    <dbReference type="NCBI Taxonomy" id="1830"/>
    <lineage>
        <taxon>Bacteria</taxon>
        <taxon>Bacillati</taxon>
        <taxon>Actinomycetota</taxon>
        <taxon>Actinomycetes</taxon>
        <taxon>Mycobacteriales</taxon>
        <taxon>Nocardiaceae</taxon>
        <taxon>Rhodococcus</taxon>
    </lineage>
</organism>
<dbReference type="InterPro" id="IPR015943">
    <property type="entry name" value="WD40/YVTN_repeat-like_dom_sf"/>
</dbReference>
<dbReference type="InterPro" id="IPR011045">
    <property type="entry name" value="N2O_reductase_N"/>
</dbReference>